<dbReference type="SUPFAM" id="SSF57625">
    <property type="entry name" value="Invertebrate chitin-binding proteins"/>
    <property type="match status" value="1"/>
</dbReference>
<evidence type="ECO:0000259" key="1">
    <source>
        <dbReference type="PROSITE" id="PS50940"/>
    </source>
</evidence>
<dbReference type="GO" id="GO:0005576">
    <property type="term" value="C:extracellular region"/>
    <property type="evidence" value="ECO:0007669"/>
    <property type="project" value="InterPro"/>
</dbReference>
<dbReference type="GO" id="GO:0008061">
    <property type="term" value="F:chitin binding"/>
    <property type="evidence" value="ECO:0007669"/>
    <property type="project" value="InterPro"/>
</dbReference>
<keyword evidence="3" id="KW-1185">Reference proteome</keyword>
<sequence length="406" mass="47079">MCYKGQKTSLRCQNGFAFDDYTSRCSDASEFICSNDRQLTRSKSSDVMIHSISKVKAKDSAMDLINVLITDVKHTLKEVSPSIYNSLEENSVNILKSIKDDILPILKHTFIPKTQNAYTYAKDLKDRIIKNFYQSWGLSNSTYVHLVSFSDIFSDVSNDLKNVTQLGRYFSSRVLAARTKRSIVLARSLFDTIATVVQPVLKMIFKSVVTAVGGDDPFMKDYALPMFFEILDDSQSTLQIREILWKANNIFSPISNQIFRGRRYKDARGVTYMIATPELTRAIFKFYTEVEPICKDIVKRHLQMILVRSAQNLPVITDTLQRLSVYARKEARELKHDLLLFFDKHSEYFLTNDKSFRNVRNFVEMSNDWIHIKMNLIKVFKAYLRHSPNSIVKFVMNWDSVLKRRP</sequence>
<comment type="caution">
    <text evidence="2">The sequence shown here is derived from an EMBL/GenBank/DDBJ whole genome shotgun (WGS) entry which is preliminary data.</text>
</comment>
<organism evidence="2 3">
    <name type="scientific">Argiope bruennichi</name>
    <name type="common">Wasp spider</name>
    <name type="synonym">Aranea bruennichi</name>
    <dbReference type="NCBI Taxonomy" id="94029"/>
    <lineage>
        <taxon>Eukaryota</taxon>
        <taxon>Metazoa</taxon>
        <taxon>Ecdysozoa</taxon>
        <taxon>Arthropoda</taxon>
        <taxon>Chelicerata</taxon>
        <taxon>Arachnida</taxon>
        <taxon>Araneae</taxon>
        <taxon>Araneomorphae</taxon>
        <taxon>Entelegynae</taxon>
        <taxon>Araneoidea</taxon>
        <taxon>Araneidae</taxon>
        <taxon>Argiope</taxon>
    </lineage>
</organism>
<reference evidence="2" key="2">
    <citation type="submission" date="2020-06" db="EMBL/GenBank/DDBJ databases">
        <authorList>
            <person name="Sheffer M."/>
        </authorList>
    </citation>
    <scope>NUCLEOTIDE SEQUENCE</scope>
</reference>
<feature type="domain" description="Chitin-binding type-2" evidence="1">
    <location>
        <begin position="1"/>
        <end position="35"/>
    </location>
</feature>
<evidence type="ECO:0000313" key="2">
    <source>
        <dbReference type="EMBL" id="KAF8778348.1"/>
    </source>
</evidence>
<evidence type="ECO:0000313" key="3">
    <source>
        <dbReference type="Proteomes" id="UP000807504"/>
    </source>
</evidence>
<accession>A0A8T0ESD3</accession>
<dbReference type="InterPro" id="IPR002557">
    <property type="entry name" value="Chitin-bd_dom"/>
</dbReference>
<reference evidence="2" key="1">
    <citation type="journal article" date="2020" name="bioRxiv">
        <title>Chromosome-level reference genome of the European wasp spider Argiope bruennichi: a resource for studies on range expansion and evolutionary adaptation.</title>
        <authorList>
            <person name="Sheffer M.M."/>
            <person name="Hoppe A."/>
            <person name="Krehenwinkel H."/>
            <person name="Uhl G."/>
            <person name="Kuss A.W."/>
            <person name="Jensen L."/>
            <person name="Jensen C."/>
            <person name="Gillespie R.G."/>
            <person name="Hoff K.J."/>
            <person name="Prost S."/>
        </authorList>
    </citation>
    <scope>NUCLEOTIDE SEQUENCE</scope>
</reference>
<dbReference type="EMBL" id="JABXBU010002072">
    <property type="protein sequence ID" value="KAF8778348.1"/>
    <property type="molecule type" value="Genomic_DNA"/>
</dbReference>
<gene>
    <name evidence="2" type="ORF">HNY73_015079</name>
</gene>
<dbReference type="PROSITE" id="PS50940">
    <property type="entry name" value="CHIT_BIND_II"/>
    <property type="match status" value="1"/>
</dbReference>
<dbReference type="Proteomes" id="UP000807504">
    <property type="component" value="Unassembled WGS sequence"/>
</dbReference>
<name>A0A8T0ESD3_ARGBR</name>
<dbReference type="AlphaFoldDB" id="A0A8T0ESD3"/>
<protein>
    <recommendedName>
        <fullName evidence="1">Chitin-binding type-2 domain-containing protein</fullName>
    </recommendedName>
</protein>
<dbReference type="InterPro" id="IPR036508">
    <property type="entry name" value="Chitin-bd_dom_sf"/>
</dbReference>
<proteinExistence type="predicted"/>